<dbReference type="PANTHER" id="PTHR11439">
    <property type="entry name" value="GAG-POL-RELATED RETROTRANSPOSON"/>
    <property type="match status" value="1"/>
</dbReference>
<keyword evidence="2" id="KW-1185">Reference proteome</keyword>
<dbReference type="AlphaFoldDB" id="A0A5N5HYE8"/>
<reference evidence="1 2" key="3">
    <citation type="submission" date="2019-11" db="EMBL/GenBank/DDBJ databases">
        <title>A de novo genome assembly of a pear dwarfing rootstock.</title>
        <authorList>
            <person name="Wang F."/>
            <person name="Wang J."/>
            <person name="Li S."/>
            <person name="Zhang Y."/>
            <person name="Fang M."/>
            <person name="Ma L."/>
            <person name="Zhao Y."/>
            <person name="Jiang S."/>
        </authorList>
    </citation>
    <scope>NUCLEOTIDE SEQUENCE [LARGE SCALE GENOMIC DNA]</scope>
    <source>
        <strain evidence="1">S2</strain>
        <tissue evidence="1">Leaf</tissue>
    </source>
</reference>
<dbReference type="EMBL" id="SMOL01000143">
    <property type="protein sequence ID" value="KAB2631211.1"/>
    <property type="molecule type" value="Genomic_DNA"/>
</dbReference>
<reference evidence="2" key="2">
    <citation type="submission" date="2019-10" db="EMBL/GenBank/DDBJ databases">
        <title>A de novo genome assembly of a pear dwarfing rootstock.</title>
        <authorList>
            <person name="Wang F."/>
            <person name="Wang J."/>
            <person name="Li S."/>
            <person name="Zhang Y."/>
            <person name="Fang M."/>
            <person name="Ma L."/>
            <person name="Zhao Y."/>
            <person name="Jiang S."/>
        </authorList>
    </citation>
    <scope>NUCLEOTIDE SEQUENCE [LARGE SCALE GENOMIC DNA]</scope>
</reference>
<accession>A0A5N5HYE8</accession>
<evidence type="ECO:0000313" key="1">
    <source>
        <dbReference type="EMBL" id="KAB2631211.1"/>
    </source>
</evidence>
<comment type="caution">
    <text evidence="1">The sequence shown here is derived from an EMBL/GenBank/DDBJ whole genome shotgun (WGS) entry which is preliminary data.</text>
</comment>
<gene>
    <name evidence="1" type="ORF">D8674_008730</name>
</gene>
<dbReference type="Proteomes" id="UP000327157">
    <property type="component" value="Chromosome 12"/>
</dbReference>
<evidence type="ECO:0000313" key="2">
    <source>
        <dbReference type="Proteomes" id="UP000327157"/>
    </source>
</evidence>
<name>A0A5N5HYE8_9ROSA</name>
<dbReference type="OrthoDB" id="1163908at2759"/>
<sequence>MDGAKAVSTPLSTTTSLMLHDGSSLTDATSYRGLVGGLQYLSLTCPDISFTVNKLSQFMHSPSETHWQALKRLLRYLKGTISFGLHLCRRPSHRLYAFSDADWAGDRDDRKSTTGYVVYLGGNLISWSSRKQRSVSRSSTEAEYRAIVATTAELIWIQSLMRELGISLPTTPVVSCDNIRAMFYCANPVLHSRMKHIDIDFQFVRDRVTRGLFQVSHISTTDQLADVLTKSLPRSRFHLLRSKIGVSDGATVLRGRVKESPTSKEISSSTT</sequence>
<dbReference type="SUPFAM" id="SSF56672">
    <property type="entry name" value="DNA/RNA polymerases"/>
    <property type="match status" value="1"/>
</dbReference>
<dbReference type="InterPro" id="IPR043502">
    <property type="entry name" value="DNA/RNA_pol_sf"/>
</dbReference>
<dbReference type="PANTHER" id="PTHR11439:SF455">
    <property type="entry name" value="RLK (RECEPTOR-LIKE PROTEIN KINASE) 8, PUTATIVE-RELATED"/>
    <property type="match status" value="1"/>
</dbReference>
<protein>
    <submittedName>
        <fullName evidence="1">Uncharacterized protein</fullName>
    </submittedName>
</protein>
<dbReference type="CDD" id="cd09272">
    <property type="entry name" value="RNase_HI_RT_Ty1"/>
    <property type="match status" value="1"/>
</dbReference>
<organism evidence="1 2">
    <name type="scientific">Pyrus ussuriensis x Pyrus communis</name>
    <dbReference type="NCBI Taxonomy" id="2448454"/>
    <lineage>
        <taxon>Eukaryota</taxon>
        <taxon>Viridiplantae</taxon>
        <taxon>Streptophyta</taxon>
        <taxon>Embryophyta</taxon>
        <taxon>Tracheophyta</taxon>
        <taxon>Spermatophyta</taxon>
        <taxon>Magnoliopsida</taxon>
        <taxon>eudicotyledons</taxon>
        <taxon>Gunneridae</taxon>
        <taxon>Pentapetalae</taxon>
        <taxon>rosids</taxon>
        <taxon>fabids</taxon>
        <taxon>Rosales</taxon>
        <taxon>Rosaceae</taxon>
        <taxon>Amygdaloideae</taxon>
        <taxon>Maleae</taxon>
        <taxon>Pyrus</taxon>
    </lineage>
</organism>
<reference evidence="1 2" key="1">
    <citation type="submission" date="2019-09" db="EMBL/GenBank/DDBJ databases">
        <authorList>
            <person name="Ou C."/>
        </authorList>
    </citation>
    <scope>NUCLEOTIDE SEQUENCE [LARGE SCALE GENOMIC DNA]</scope>
    <source>
        <strain evidence="1">S2</strain>
        <tissue evidence="1">Leaf</tissue>
    </source>
</reference>
<proteinExistence type="predicted"/>